<keyword evidence="1" id="KW-0808">Transferase</keyword>
<gene>
    <name evidence="4" type="ORF">LZC94_28030</name>
</gene>
<feature type="domain" description="Glycosyltransferase subfamily 4-like N-terminal" evidence="3">
    <location>
        <begin position="17"/>
        <end position="183"/>
    </location>
</feature>
<keyword evidence="5" id="KW-1185">Reference proteome</keyword>
<feature type="domain" description="Glycosyl transferase family 1" evidence="2">
    <location>
        <begin position="208"/>
        <end position="357"/>
    </location>
</feature>
<proteinExistence type="predicted"/>
<dbReference type="SUPFAM" id="SSF53756">
    <property type="entry name" value="UDP-Glycosyltransferase/glycogen phosphorylase"/>
    <property type="match status" value="1"/>
</dbReference>
<reference evidence="4 5" key="1">
    <citation type="submission" date="2021-12" db="EMBL/GenBank/DDBJ databases">
        <title>Discovery of the Pendulisporaceae a myxobacterial family with distinct sporulation behavior and unique specialized metabolism.</title>
        <authorList>
            <person name="Garcia R."/>
            <person name="Popoff A."/>
            <person name="Bader C.D."/>
            <person name="Loehr J."/>
            <person name="Walesch S."/>
            <person name="Walt C."/>
            <person name="Boldt J."/>
            <person name="Bunk B."/>
            <person name="Haeckl F.J.F.P.J."/>
            <person name="Gunesch A.P."/>
            <person name="Birkelbach J."/>
            <person name="Nuebel U."/>
            <person name="Pietschmann T."/>
            <person name="Bach T."/>
            <person name="Mueller R."/>
        </authorList>
    </citation>
    <scope>NUCLEOTIDE SEQUENCE [LARGE SCALE GENOMIC DNA]</scope>
    <source>
        <strain evidence="4 5">MSr11954</strain>
    </source>
</reference>
<dbReference type="Pfam" id="PF00534">
    <property type="entry name" value="Glycos_transf_1"/>
    <property type="match status" value="1"/>
</dbReference>
<accession>A0ABZ2LMZ5</accession>
<dbReference type="Gene3D" id="3.40.50.2000">
    <property type="entry name" value="Glycogen Phosphorylase B"/>
    <property type="match status" value="2"/>
</dbReference>
<dbReference type="RefSeq" id="WP_394821317.1">
    <property type="nucleotide sequence ID" value="NZ_CP089984.1"/>
</dbReference>
<evidence type="ECO:0000313" key="4">
    <source>
        <dbReference type="EMBL" id="WXB11695.1"/>
    </source>
</evidence>
<evidence type="ECO:0000256" key="1">
    <source>
        <dbReference type="ARBA" id="ARBA00022679"/>
    </source>
</evidence>
<dbReference type="PANTHER" id="PTHR46401">
    <property type="entry name" value="GLYCOSYLTRANSFERASE WBBK-RELATED"/>
    <property type="match status" value="1"/>
</dbReference>
<dbReference type="PANTHER" id="PTHR46401:SF2">
    <property type="entry name" value="GLYCOSYLTRANSFERASE WBBK-RELATED"/>
    <property type="match status" value="1"/>
</dbReference>
<dbReference type="CDD" id="cd03809">
    <property type="entry name" value="GT4_MtfB-like"/>
    <property type="match status" value="1"/>
</dbReference>
<dbReference type="InterPro" id="IPR028098">
    <property type="entry name" value="Glyco_trans_4-like_N"/>
</dbReference>
<organism evidence="4 5">
    <name type="scientific">Pendulispora albinea</name>
    <dbReference type="NCBI Taxonomy" id="2741071"/>
    <lineage>
        <taxon>Bacteria</taxon>
        <taxon>Pseudomonadati</taxon>
        <taxon>Myxococcota</taxon>
        <taxon>Myxococcia</taxon>
        <taxon>Myxococcales</taxon>
        <taxon>Sorangiineae</taxon>
        <taxon>Pendulisporaceae</taxon>
        <taxon>Pendulispora</taxon>
    </lineage>
</organism>
<dbReference type="EMBL" id="CP089984">
    <property type="protein sequence ID" value="WXB11695.1"/>
    <property type="molecule type" value="Genomic_DNA"/>
</dbReference>
<dbReference type="Proteomes" id="UP001370348">
    <property type="component" value="Chromosome"/>
</dbReference>
<evidence type="ECO:0000313" key="5">
    <source>
        <dbReference type="Proteomes" id="UP001370348"/>
    </source>
</evidence>
<evidence type="ECO:0000259" key="3">
    <source>
        <dbReference type="Pfam" id="PF13439"/>
    </source>
</evidence>
<sequence>MHVVFDARQLAQPALRGADRYLLGLAGALVRRGVRVSLAYVEGSPPNRAHDPALFSRFEELPIAGPNGPRWEQLAVPRALARVGADIYHPPSEYGVPMLAPCPVVFAIHSATVHSYRDLVARGLLQGTTNDYIDDGSRLRARARHYVDAQPYWADRIVAPSEFAREEIVRYMKVDPAAVTTTPLATSEAFRAPVSPRQEETLARLGVRRPYVLYVGGYERHKNVAGVLGTYGKLRQTHPELALVLVGTGRVPEATQRDATALGAICLSDVTHDLVDLYDGASVFLSMSWRETFGLPSLEAMTRGVPAVVSGWGASPEVVGDAGLLVDPRREDEAAAAVRTILAERPAFSSRARERAKRFSWDATAAITLDVYTEARALTRRRPKRVQRWMAHLASRDAH</sequence>
<dbReference type="Pfam" id="PF13439">
    <property type="entry name" value="Glyco_transf_4"/>
    <property type="match status" value="1"/>
</dbReference>
<dbReference type="InterPro" id="IPR001296">
    <property type="entry name" value="Glyco_trans_1"/>
</dbReference>
<protein>
    <submittedName>
        <fullName evidence="4">Glycosyltransferase family 4 protein</fullName>
    </submittedName>
</protein>
<name>A0ABZ2LMZ5_9BACT</name>
<evidence type="ECO:0000259" key="2">
    <source>
        <dbReference type="Pfam" id="PF00534"/>
    </source>
</evidence>